<dbReference type="SFLD" id="SFLDF00027">
    <property type="entry name" value="p-type_atpase"/>
    <property type="match status" value="1"/>
</dbReference>
<dbReference type="NCBIfam" id="TIGR01494">
    <property type="entry name" value="ATPase_P-type"/>
    <property type="match status" value="1"/>
</dbReference>
<feature type="compositionally biased region" description="Basic and acidic residues" evidence="11">
    <location>
        <begin position="661"/>
        <end position="671"/>
    </location>
</feature>
<feature type="transmembrane region" description="Helical" evidence="10">
    <location>
        <begin position="607"/>
        <end position="625"/>
    </location>
</feature>
<gene>
    <name evidence="13" type="ORF">GHK86_05820</name>
</gene>
<feature type="transmembrane region" description="Helical" evidence="10">
    <location>
        <begin position="56"/>
        <end position="78"/>
    </location>
</feature>
<dbReference type="Gene3D" id="3.40.1110.10">
    <property type="entry name" value="Calcium-transporting ATPase, cytoplasmic domain N"/>
    <property type="match status" value="1"/>
</dbReference>
<sequence>MDHDMSDPAMAAALEHDMRDRFLVAVALTVVVIVFSPLGYDTLRLRPVGSLNVRNVIALVASTPVVFYCGWVFIGGAYTSLRNRVLNMSVLVATGVLAAWVGSVALMAAGEDTFFDAAAMLVAFVLFGHWMEMKSRRGTSDSLRALFDIVPPTARVIRAGQETELPTAEIVVGDLVRLLPGDRVPVDGVVTSGASSVDESLITGESLPVEKTVNDPVVGGSINRTGSFTLRATKIGADTALGQIIDLVQRAQNSKAPGQRLADRAAGVLVVVAVSAGVVTFGVWLSLDSSFIRSLTFAVSAVVIACPDALGLATPTAVAVGTGIGARHGVLIKDAATLEGIGALDIVALDKTGTLTVGEPTVTDIRSVAGVTEDDLLRLVASVERNSEHPLAGAIVKAAEQRSLELGEPVRFEAIAGLGLTARIEDHELAVGNARLLEQAGLSVDGLRPQAGDLAAEGKTVTYVAVDDRPVGLVAAADLPRPTARAAITRLKELGLNVAMISGDNQRTAEAVGRLLGIEQVFAEVLPEDKAEHIRGLQAGGIRVAMVGDGINDAPALAQSDIGIAIGAGTDVAVETAKVVLMRSEPLDIAAAIGLSRATLTKMKQNLAWASVYNLLAIPVAAGVLYPATGFVLGPQWSALLMSASSIIVATNAVALKKVESRLPGPRESEPSRLPPEAPATLPPATRAPTHEGWPSRSQP</sequence>
<dbReference type="PANTHER" id="PTHR43520">
    <property type="entry name" value="ATP7, ISOFORM B"/>
    <property type="match status" value="1"/>
</dbReference>
<evidence type="ECO:0000256" key="2">
    <source>
        <dbReference type="ARBA" id="ARBA00006024"/>
    </source>
</evidence>
<evidence type="ECO:0000256" key="9">
    <source>
        <dbReference type="ARBA" id="ARBA00023136"/>
    </source>
</evidence>
<evidence type="ECO:0000256" key="11">
    <source>
        <dbReference type="SAM" id="MobiDB-lite"/>
    </source>
</evidence>
<comment type="caution">
    <text evidence="13">The sequence shown here is derived from an EMBL/GenBank/DDBJ whole genome shotgun (WGS) entry which is preliminary data.</text>
</comment>
<feature type="transmembrane region" description="Helical" evidence="10">
    <location>
        <begin position="21"/>
        <end position="40"/>
    </location>
</feature>
<protein>
    <submittedName>
        <fullName evidence="13">Heavy metal translocating P-type ATPase</fullName>
    </submittedName>
</protein>
<dbReference type="PANTHER" id="PTHR43520:SF8">
    <property type="entry name" value="P-TYPE CU(+) TRANSPORTER"/>
    <property type="match status" value="1"/>
</dbReference>
<name>A0ABW9QRT0_9ACTN</name>
<comment type="subcellular location">
    <subcellularLocation>
        <location evidence="1">Cell membrane</location>
        <topology evidence="1">Multi-pass membrane protein</topology>
    </subcellularLocation>
</comment>
<dbReference type="Gene3D" id="3.40.50.1000">
    <property type="entry name" value="HAD superfamily/HAD-like"/>
    <property type="match status" value="1"/>
</dbReference>
<feature type="transmembrane region" description="Helical" evidence="10">
    <location>
        <begin position="291"/>
        <end position="310"/>
    </location>
</feature>
<dbReference type="InterPro" id="IPR001757">
    <property type="entry name" value="P_typ_ATPase"/>
</dbReference>
<evidence type="ECO:0000259" key="12">
    <source>
        <dbReference type="Pfam" id="PF00122"/>
    </source>
</evidence>
<dbReference type="InterPro" id="IPR023299">
    <property type="entry name" value="ATPase_P-typ_cyto_dom_N"/>
</dbReference>
<dbReference type="SFLD" id="SFLDG00002">
    <property type="entry name" value="C1.7:_P-type_atpase_like"/>
    <property type="match status" value="1"/>
</dbReference>
<evidence type="ECO:0000256" key="6">
    <source>
        <dbReference type="ARBA" id="ARBA00022840"/>
    </source>
</evidence>
<evidence type="ECO:0000256" key="4">
    <source>
        <dbReference type="ARBA" id="ARBA00022723"/>
    </source>
</evidence>
<feature type="transmembrane region" description="Helical" evidence="10">
    <location>
        <begin position="265"/>
        <end position="285"/>
    </location>
</feature>
<evidence type="ECO:0000256" key="5">
    <source>
        <dbReference type="ARBA" id="ARBA00022741"/>
    </source>
</evidence>
<reference evidence="13 14" key="1">
    <citation type="submission" date="2019-11" db="EMBL/GenBank/DDBJ databases">
        <title>Acidiferrimicrobium australis gen. nov., sp. nov., an acidophilic and obligately heterotrophic, member of the Actinobacteria that catalyses dissimilatory oxido- reduction of iron isolated from metal-rich acidic water in Chile.</title>
        <authorList>
            <person name="Gonzalez D."/>
            <person name="Huber K."/>
            <person name="Hedrich S."/>
            <person name="Rojas-Villalobos C."/>
            <person name="Quatrini R."/>
            <person name="Dinamarca M.A."/>
            <person name="Schwarz A."/>
            <person name="Canales C."/>
            <person name="Nancucheo I."/>
        </authorList>
    </citation>
    <scope>NUCLEOTIDE SEQUENCE [LARGE SCALE GENOMIC DNA]</scope>
    <source>
        <strain evidence="13 14">USS-CCA1</strain>
    </source>
</reference>
<dbReference type="SFLD" id="SFLDS00003">
    <property type="entry name" value="Haloacid_Dehalogenase"/>
    <property type="match status" value="1"/>
</dbReference>
<dbReference type="InterPro" id="IPR036412">
    <property type="entry name" value="HAD-like_sf"/>
</dbReference>
<dbReference type="PRINTS" id="PR00120">
    <property type="entry name" value="HATPASE"/>
</dbReference>
<dbReference type="SUPFAM" id="SSF81665">
    <property type="entry name" value="Calcium ATPase, transmembrane domain M"/>
    <property type="match status" value="1"/>
</dbReference>
<accession>A0ABW9QRT0</accession>
<evidence type="ECO:0000313" key="14">
    <source>
        <dbReference type="Proteomes" id="UP000437736"/>
    </source>
</evidence>
<keyword evidence="4 10" id="KW-0479">Metal-binding</keyword>
<organism evidence="13 14">
    <name type="scientific">Acidiferrimicrobium australe</name>
    <dbReference type="NCBI Taxonomy" id="2664430"/>
    <lineage>
        <taxon>Bacteria</taxon>
        <taxon>Bacillati</taxon>
        <taxon>Actinomycetota</taxon>
        <taxon>Acidimicrobiia</taxon>
        <taxon>Acidimicrobiales</taxon>
        <taxon>Acidimicrobiaceae</taxon>
        <taxon>Acidiferrimicrobium</taxon>
    </lineage>
</organism>
<dbReference type="SUPFAM" id="SSF56784">
    <property type="entry name" value="HAD-like"/>
    <property type="match status" value="1"/>
</dbReference>
<feature type="transmembrane region" description="Helical" evidence="10">
    <location>
        <begin position="114"/>
        <end position="131"/>
    </location>
</feature>
<dbReference type="Proteomes" id="UP000437736">
    <property type="component" value="Unassembled WGS sequence"/>
</dbReference>
<feature type="domain" description="P-type ATPase A" evidence="12">
    <location>
        <begin position="150"/>
        <end position="249"/>
    </location>
</feature>
<dbReference type="CDD" id="cd02094">
    <property type="entry name" value="P-type_ATPase_Cu-like"/>
    <property type="match status" value="1"/>
</dbReference>
<feature type="region of interest" description="Disordered" evidence="11">
    <location>
        <begin position="661"/>
        <end position="700"/>
    </location>
</feature>
<dbReference type="PRINTS" id="PR00119">
    <property type="entry name" value="CATATPASE"/>
</dbReference>
<dbReference type="NCBIfam" id="TIGR01511">
    <property type="entry name" value="ATPase-IB1_Cu"/>
    <property type="match status" value="1"/>
</dbReference>
<proteinExistence type="inferred from homology"/>
<feature type="compositionally biased region" description="Pro residues" evidence="11">
    <location>
        <begin position="673"/>
        <end position="682"/>
    </location>
</feature>
<evidence type="ECO:0000256" key="1">
    <source>
        <dbReference type="ARBA" id="ARBA00004651"/>
    </source>
</evidence>
<keyword evidence="5 10" id="KW-0547">Nucleotide-binding</keyword>
<keyword evidence="7" id="KW-1278">Translocase</keyword>
<dbReference type="InterPro" id="IPR023214">
    <property type="entry name" value="HAD_sf"/>
</dbReference>
<keyword evidence="8 10" id="KW-1133">Transmembrane helix</keyword>
<evidence type="ECO:0000256" key="7">
    <source>
        <dbReference type="ARBA" id="ARBA00022967"/>
    </source>
</evidence>
<dbReference type="InterPro" id="IPR018303">
    <property type="entry name" value="ATPase_P-typ_P_site"/>
</dbReference>
<dbReference type="Pfam" id="PF00122">
    <property type="entry name" value="E1-E2_ATPase"/>
    <property type="match status" value="1"/>
</dbReference>
<keyword evidence="6 10" id="KW-0067">ATP-binding</keyword>
<keyword evidence="3 10" id="KW-0812">Transmembrane</keyword>
<dbReference type="Pfam" id="PF00702">
    <property type="entry name" value="Hydrolase"/>
    <property type="match status" value="1"/>
</dbReference>
<keyword evidence="9 10" id="KW-0472">Membrane</keyword>
<dbReference type="EMBL" id="WJHE01000252">
    <property type="protein sequence ID" value="MST32240.1"/>
    <property type="molecule type" value="Genomic_DNA"/>
</dbReference>
<feature type="transmembrane region" description="Helical" evidence="10">
    <location>
        <begin position="637"/>
        <end position="656"/>
    </location>
</feature>
<dbReference type="InterPro" id="IPR008250">
    <property type="entry name" value="ATPase_P-typ_transduc_dom_A_sf"/>
</dbReference>
<dbReference type="InterPro" id="IPR059000">
    <property type="entry name" value="ATPase_P-type_domA"/>
</dbReference>
<dbReference type="InterPro" id="IPR023298">
    <property type="entry name" value="ATPase_P-typ_TM_dom_sf"/>
</dbReference>
<dbReference type="InterPro" id="IPR027256">
    <property type="entry name" value="P-typ_ATPase_IB"/>
</dbReference>
<keyword evidence="14" id="KW-1185">Reference proteome</keyword>
<dbReference type="InterPro" id="IPR044492">
    <property type="entry name" value="P_typ_ATPase_HD_dom"/>
</dbReference>
<evidence type="ECO:0000256" key="3">
    <source>
        <dbReference type="ARBA" id="ARBA00022692"/>
    </source>
</evidence>
<dbReference type="PROSITE" id="PS00154">
    <property type="entry name" value="ATPASE_E1_E2"/>
    <property type="match status" value="1"/>
</dbReference>
<keyword evidence="10" id="KW-1003">Cell membrane</keyword>
<dbReference type="SUPFAM" id="SSF81653">
    <property type="entry name" value="Calcium ATPase, transduction domain A"/>
    <property type="match status" value="1"/>
</dbReference>
<evidence type="ECO:0000313" key="13">
    <source>
        <dbReference type="EMBL" id="MST32240.1"/>
    </source>
</evidence>
<feature type="transmembrane region" description="Helical" evidence="10">
    <location>
        <begin position="85"/>
        <end position="108"/>
    </location>
</feature>
<evidence type="ECO:0000256" key="8">
    <source>
        <dbReference type="ARBA" id="ARBA00022989"/>
    </source>
</evidence>
<comment type="similarity">
    <text evidence="2 10">Belongs to the cation transport ATPase (P-type) (TC 3.A.3) family. Type IB subfamily.</text>
</comment>
<dbReference type="Gene3D" id="2.70.150.10">
    <property type="entry name" value="Calcium-transporting ATPase, cytoplasmic transduction domain A"/>
    <property type="match status" value="1"/>
</dbReference>
<evidence type="ECO:0000256" key="10">
    <source>
        <dbReference type="RuleBase" id="RU362081"/>
    </source>
</evidence>
<dbReference type="NCBIfam" id="TIGR01525">
    <property type="entry name" value="ATPase-IB_hvy"/>
    <property type="match status" value="1"/>
</dbReference>